<dbReference type="Proteomes" id="UP001151760">
    <property type="component" value="Unassembled WGS sequence"/>
</dbReference>
<reference evidence="3" key="2">
    <citation type="submission" date="2022-01" db="EMBL/GenBank/DDBJ databases">
        <authorList>
            <person name="Yamashiro T."/>
            <person name="Shiraishi A."/>
            <person name="Satake H."/>
            <person name="Nakayama K."/>
        </authorList>
    </citation>
    <scope>NUCLEOTIDE SEQUENCE</scope>
</reference>
<evidence type="ECO:0000313" key="3">
    <source>
        <dbReference type="EMBL" id="GJS63476.1"/>
    </source>
</evidence>
<protein>
    <submittedName>
        <fullName evidence="3">Uncharacterized protein</fullName>
    </submittedName>
</protein>
<organism evidence="3 4">
    <name type="scientific">Tanacetum coccineum</name>
    <dbReference type="NCBI Taxonomy" id="301880"/>
    <lineage>
        <taxon>Eukaryota</taxon>
        <taxon>Viridiplantae</taxon>
        <taxon>Streptophyta</taxon>
        <taxon>Embryophyta</taxon>
        <taxon>Tracheophyta</taxon>
        <taxon>Spermatophyta</taxon>
        <taxon>Magnoliopsida</taxon>
        <taxon>eudicotyledons</taxon>
        <taxon>Gunneridae</taxon>
        <taxon>Pentapetalae</taxon>
        <taxon>asterids</taxon>
        <taxon>campanulids</taxon>
        <taxon>Asterales</taxon>
        <taxon>Asteraceae</taxon>
        <taxon>Asteroideae</taxon>
        <taxon>Anthemideae</taxon>
        <taxon>Anthemidinae</taxon>
        <taxon>Tanacetum</taxon>
    </lineage>
</organism>
<feature type="compositionally biased region" description="Acidic residues" evidence="2">
    <location>
        <begin position="385"/>
        <end position="396"/>
    </location>
</feature>
<dbReference type="EMBL" id="BQNB010009434">
    <property type="protein sequence ID" value="GJS63476.1"/>
    <property type="molecule type" value="Genomic_DNA"/>
</dbReference>
<evidence type="ECO:0000256" key="1">
    <source>
        <dbReference type="SAM" id="Coils"/>
    </source>
</evidence>
<name>A0ABQ4XDW1_9ASTR</name>
<feature type="coiled-coil region" evidence="1">
    <location>
        <begin position="778"/>
        <end position="836"/>
    </location>
</feature>
<feature type="region of interest" description="Disordered" evidence="2">
    <location>
        <begin position="329"/>
        <end position="415"/>
    </location>
</feature>
<keyword evidence="4" id="KW-1185">Reference proteome</keyword>
<feature type="compositionally biased region" description="Basic residues" evidence="2">
    <location>
        <begin position="268"/>
        <end position="277"/>
    </location>
</feature>
<accession>A0ABQ4XDW1</accession>
<feature type="region of interest" description="Disordered" evidence="2">
    <location>
        <begin position="249"/>
        <end position="285"/>
    </location>
</feature>
<reference evidence="3" key="1">
    <citation type="journal article" date="2022" name="Int. J. Mol. Sci.">
        <title>Draft Genome of Tanacetum Coccineum: Genomic Comparison of Closely Related Tanacetum-Family Plants.</title>
        <authorList>
            <person name="Yamashiro T."/>
            <person name="Shiraishi A."/>
            <person name="Nakayama K."/>
            <person name="Satake H."/>
        </authorList>
    </citation>
    <scope>NUCLEOTIDE SEQUENCE</scope>
</reference>
<evidence type="ECO:0000313" key="4">
    <source>
        <dbReference type="Proteomes" id="UP001151760"/>
    </source>
</evidence>
<evidence type="ECO:0000256" key="2">
    <source>
        <dbReference type="SAM" id="MobiDB-lite"/>
    </source>
</evidence>
<proteinExistence type="predicted"/>
<keyword evidence="1" id="KW-0175">Coiled coil</keyword>
<sequence>MNPIAIQQAALDNALVPSKKGLKIKRCVARIAFSKPQKEETYQVTLEALKLSPCYPAFVITAEVSEIYMHQFWTTIKKIGDSDAYNFKLEKKKNLAILADVICYLQFTLIKCTSLGEHLLQSSTGASLGKQQDLIDSGNFMYQADNREISSARKEHMPYPRFTKVIINHFISKDKTISMRNMINLHTIRDDSLLGTLKFVSKTQDYQQYGALIPDDIINQDIKDSQAYKTYYDFATGKVPPRKARKYMKVASPPRKLSPVKEAEPVKKAKRVKRPAKKSTTAPTAGVVIRDTPGVSVSKKKAPTKADRIKGIEILSDVALLEATQLKEATKRSKKDFHISQASGSGDGTDLESGVPDEQQRKTSGTDEGTGTIPRVPDVPKYQFESDDESWGDSEDDSLRMADSHTGNHPKDDFTPLKTIRRSYSVIREKIPFELERETFEPERGAISNVQAHVLFALNATLCFMRSLSGKPSVDLLRSFLNLGRAGDWLTLSNRGGADVPKALIKPVTHLENWKGLKTSWINSPKRPVIYHHGHEMDFRSFMIQGVDGEFNFLLEGGFDDNQGSFSVKSVNNETLIIDTEPISVVLPKNVADNIIDSNKTSSDDELPPVHPPTSSLPKVGEKSKAAGKRKLGVDALREGSHYKARRAPAQASKVAGDALTPLDVDSDLDIHGKFEPVYGIFVPSLSNLLMFFPFLFQHLRDISIEQLCDIHDRACMRQAVLDNMLNGRTRKLISALHKARESCDAIREREVKRDKAYADLEKKCNEAHQDLDKNPLVSDMRSEIKTLQGQVNGLHNKYGKLLVEKRKWANYEQTLSLLRAKIEGFESERERLKASEIQVLQDIDSLRQDRAAAVSKVIPDAAMKLVHSDEMGVLVARIVRASIIYGRCMAFEEVSRLKEPFCS</sequence>
<comment type="caution">
    <text evidence="3">The sequence shown here is derived from an EMBL/GenBank/DDBJ whole genome shotgun (WGS) entry which is preliminary data.</text>
</comment>
<feature type="region of interest" description="Disordered" evidence="2">
    <location>
        <begin position="597"/>
        <end position="631"/>
    </location>
</feature>
<gene>
    <name evidence="3" type="ORF">Tco_0678040</name>
</gene>